<keyword evidence="2" id="KW-1185">Reference proteome</keyword>
<gene>
    <name evidence="1" type="ORF">CRENBAI_001766</name>
</gene>
<evidence type="ECO:0000313" key="1">
    <source>
        <dbReference type="EMBL" id="KAK5601279.1"/>
    </source>
</evidence>
<dbReference type="Proteomes" id="UP001311232">
    <property type="component" value="Unassembled WGS sequence"/>
</dbReference>
<comment type="caution">
    <text evidence="1">The sequence shown here is derived from an EMBL/GenBank/DDBJ whole genome shotgun (WGS) entry which is preliminary data.</text>
</comment>
<protein>
    <submittedName>
        <fullName evidence="1">Uncharacterized protein</fullName>
    </submittedName>
</protein>
<reference evidence="1 2" key="1">
    <citation type="submission" date="2021-06" db="EMBL/GenBank/DDBJ databases">
        <authorList>
            <person name="Palmer J.M."/>
        </authorList>
    </citation>
    <scope>NUCLEOTIDE SEQUENCE [LARGE SCALE GENOMIC DNA]</scope>
    <source>
        <strain evidence="1 2">MEX-2019</strain>
        <tissue evidence="1">Muscle</tissue>
    </source>
</reference>
<proteinExistence type="predicted"/>
<organism evidence="1 2">
    <name type="scientific">Crenichthys baileyi</name>
    <name type="common">White River springfish</name>
    <dbReference type="NCBI Taxonomy" id="28760"/>
    <lineage>
        <taxon>Eukaryota</taxon>
        <taxon>Metazoa</taxon>
        <taxon>Chordata</taxon>
        <taxon>Craniata</taxon>
        <taxon>Vertebrata</taxon>
        <taxon>Euteleostomi</taxon>
        <taxon>Actinopterygii</taxon>
        <taxon>Neopterygii</taxon>
        <taxon>Teleostei</taxon>
        <taxon>Neoteleostei</taxon>
        <taxon>Acanthomorphata</taxon>
        <taxon>Ovalentaria</taxon>
        <taxon>Atherinomorphae</taxon>
        <taxon>Cyprinodontiformes</taxon>
        <taxon>Goodeidae</taxon>
        <taxon>Crenichthys</taxon>
    </lineage>
</organism>
<evidence type="ECO:0000313" key="2">
    <source>
        <dbReference type="Proteomes" id="UP001311232"/>
    </source>
</evidence>
<accession>A0AAV9QXP5</accession>
<sequence length="105" mass="11668">MELIILEDYADPFDAEQAGGAQTTTEKVATENDGYMEPYEAQKMMAVQKGRTAIHLLSDIIQPILRDRKAFAGRKGTYSPFIDPVPSRFVVAAQTCRTTEQKGLD</sequence>
<dbReference type="EMBL" id="JAHHUM010002696">
    <property type="protein sequence ID" value="KAK5601279.1"/>
    <property type="molecule type" value="Genomic_DNA"/>
</dbReference>
<name>A0AAV9QXP5_9TELE</name>
<dbReference type="AlphaFoldDB" id="A0AAV9QXP5"/>